<accession>A0A0F9KJE2</accession>
<sequence>MLEISSNEKWVSVHPVVLSLVAALALTKRKENIKCDKFEAKSSNYFIRMGLYKILGVEEDVIEKHEAAGRFIPLTQIKTSDELNRFITDMIPLLHLEPERAETLVYIVDELVRNVTEHAKAEHGGMICAQYYKKSNTIRIGIVDTGVGIQPTINKSHPVSSDIDAIRLALTPGITGTTKKEGGTAQNAGAGLFFIKSIANINRDFFLIYSGNAFYKLLRRSAPSKQQKLFADPFADRHSK</sequence>
<dbReference type="SUPFAM" id="SSF55874">
    <property type="entry name" value="ATPase domain of HSP90 chaperone/DNA topoisomerase II/histidine kinase"/>
    <property type="match status" value="1"/>
</dbReference>
<dbReference type="AlphaFoldDB" id="A0A0F9KJE2"/>
<name>A0A0F9KJE2_9ZZZZ</name>
<evidence type="ECO:0000259" key="1">
    <source>
        <dbReference type="Pfam" id="PF13581"/>
    </source>
</evidence>
<feature type="non-terminal residue" evidence="2">
    <location>
        <position position="240"/>
    </location>
</feature>
<dbReference type="EMBL" id="LAZR01013371">
    <property type="protein sequence ID" value="KKM22278.1"/>
    <property type="molecule type" value="Genomic_DNA"/>
</dbReference>
<reference evidence="2" key="1">
    <citation type="journal article" date="2015" name="Nature">
        <title>Complex archaea that bridge the gap between prokaryotes and eukaryotes.</title>
        <authorList>
            <person name="Spang A."/>
            <person name="Saw J.H."/>
            <person name="Jorgensen S.L."/>
            <person name="Zaremba-Niedzwiedzka K."/>
            <person name="Martijn J."/>
            <person name="Lind A.E."/>
            <person name="van Eijk R."/>
            <person name="Schleper C."/>
            <person name="Guy L."/>
            <person name="Ettema T.J."/>
        </authorList>
    </citation>
    <scope>NUCLEOTIDE SEQUENCE</scope>
</reference>
<gene>
    <name evidence="2" type="ORF">LCGC14_1626980</name>
</gene>
<dbReference type="Pfam" id="PF13581">
    <property type="entry name" value="HATPase_c_2"/>
    <property type="match status" value="1"/>
</dbReference>
<feature type="domain" description="Histidine kinase/HSP90-like ATPase" evidence="1">
    <location>
        <begin position="83"/>
        <end position="199"/>
    </location>
</feature>
<evidence type="ECO:0000313" key="2">
    <source>
        <dbReference type="EMBL" id="KKM22278.1"/>
    </source>
</evidence>
<dbReference type="InterPro" id="IPR036890">
    <property type="entry name" value="HATPase_C_sf"/>
</dbReference>
<dbReference type="InterPro" id="IPR003594">
    <property type="entry name" value="HATPase_dom"/>
</dbReference>
<comment type="caution">
    <text evidence="2">The sequence shown here is derived from an EMBL/GenBank/DDBJ whole genome shotgun (WGS) entry which is preliminary data.</text>
</comment>
<proteinExistence type="predicted"/>
<dbReference type="Gene3D" id="3.30.565.10">
    <property type="entry name" value="Histidine kinase-like ATPase, C-terminal domain"/>
    <property type="match status" value="1"/>
</dbReference>
<protein>
    <recommendedName>
        <fullName evidence="1">Histidine kinase/HSP90-like ATPase domain-containing protein</fullName>
    </recommendedName>
</protein>
<organism evidence="2">
    <name type="scientific">marine sediment metagenome</name>
    <dbReference type="NCBI Taxonomy" id="412755"/>
    <lineage>
        <taxon>unclassified sequences</taxon>
        <taxon>metagenomes</taxon>
        <taxon>ecological metagenomes</taxon>
    </lineage>
</organism>